<organism evidence="2">
    <name type="scientific">mine drainage metagenome</name>
    <dbReference type="NCBI Taxonomy" id="410659"/>
    <lineage>
        <taxon>unclassified sequences</taxon>
        <taxon>metagenomes</taxon>
        <taxon>ecological metagenomes</taxon>
    </lineage>
</organism>
<feature type="transmembrane region" description="Helical" evidence="1">
    <location>
        <begin position="79"/>
        <end position="99"/>
    </location>
</feature>
<protein>
    <submittedName>
        <fullName evidence="2">Uncharacterized protein</fullName>
    </submittedName>
</protein>
<evidence type="ECO:0000313" key="2">
    <source>
        <dbReference type="EMBL" id="OIQ93216.1"/>
    </source>
</evidence>
<comment type="caution">
    <text evidence="2">The sequence shown here is derived from an EMBL/GenBank/DDBJ whole genome shotgun (WGS) entry which is preliminary data.</text>
</comment>
<gene>
    <name evidence="2" type="ORF">GALL_248310</name>
</gene>
<evidence type="ECO:0000256" key="1">
    <source>
        <dbReference type="SAM" id="Phobius"/>
    </source>
</evidence>
<sequence length="168" mass="19104">MKIESVYRILFLILLPVAGLFAFVDFFAIMAALVQPALWISVFIVACMVIYIYTSYRFFTTGIQQAKPCKHSLKDLIKVNAFVSIFFVVMSYVQTIVLLTQPTLIKTMMIQLLAQQQTNMPPGATADTFVSMMKGILYFLAVISTILLLHIGISFRLLKKYKHVFDTE</sequence>
<keyword evidence="1" id="KW-0472">Membrane</keyword>
<feature type="transmembrane region" description="Helical" evidence="1">
    <location>
        <begin position="136"/>
        <end position="158"/>
    </location>
</feature>
<keyword evidence="1" id="KW-1133">Transmembrane helix</keyword>
<dbReference type="EMBL" id="MLJW01000212">
    <property type="protein sequence ID" value="OIQ93216.1"/>
    <property type="molecule type" value="Genomic_DNA"/>
</dbReference>
<feature type="transmembrane region" description="Helical" evidence="1">
    <location>
        <begin position="9"/>
        <end position="32"/>
    </location>
</feature>
<accession>A0A1J5RAV5</accession>
<keyword evidence="1" id="KW-0812">Transmembrane</keyword>
<dbReference type="AlphaFoldDB" id="A0A1J5RAV5"/>
<name>A0A1J5RAV5_9ZZZZ</name>
<proteinExistence type="predicted"/>
<feature type="transmembrane region" description="Helical" evidence="1">
    <location>
        <begin position="38"/>
        <end position="59"/>
    </location>
</feature>
<reference evidence="2" key="1">
    <citation type="submission" date="2016-10" db="EMBL/GenBank/DDBJ databases">
        <title>Sequence of Gallionella enrichment culture.</title>
        <authorList>
            <person name="Poehlein A."/>
            <person name="Muehling M."/>
            <person name="Daniel R."/>
        </authorList>
    </citation>
    <scope>NUCLEOTIDE SEQUENCE</scope>
</reference>